<sequence length="357" mass="41671">MRNRQEDSIKFIKEELIAEMVHDRCFCEAGSREFVELESVCVEPLQKLEISTVCEFYQVDAIIRFSGEEKNFSLIVKLLPVVPQHENAYELFQNEELFYSKISMKYDIEISPRCYLSDMGRYGRPAIVLENLEARGYQRVYGKLDNDLLELCLKRIGKFHARGLRLKTEKFNLFREFFAKFLETLFTDQNSLIFSRKHSRVLEYLKSLPESDPARKHGEIPSRNLYERIKELTEEVKEDSTICHGDLSSGNLLFKYENGKPIDLKIIDWQTMRYSSASIDLGPILFRNLSVENASESIPKFLKIYLDAVTMEYPGGPLERLQTEFLSKLLYTYVILSLDESIPVETLMETLRQSVRV</sequence>
<evidence type="ECO:0000313" key="2">
    <source>
        <dbReference type="Proteomes" id="UP000694920"/>
    </source>
</evidence>
<dbReference type="InterPro" id="IPR011009">
    <property type="entry name" value="Kinase-like_dom_sf"/>
</dbReference>
<feature type="domain" description="CHK kinase-like" evidence="1">
    <location>
        <begin position="127"/>
        <end position="315"/>
    </location>
</feature>
<dbReference type="Pfam" id="PF02958">
    <property type="entry name" value="EcKL"/>
    <property type="match status" value="1"/>
</dbReference>
<dbReference type="GeneID" id="107272182"/>
<dbReference type="SMART" id="SM00587">
    <property type="entry name" value="CHK"/>
    <property type="match status" value="1"/>
</dbReference>
<dbReference type="RefSeq" id="XP_024945241.1">
    <property type="nucleotide sequence ID" value="XM_025089473.1"/>
</dbReference>
<evidence type="ECO:0000259" key="1">
    <source>
        <dbReference type="SMART" id="SM00587"/>
    </source>
</evidence>
<dbReference type="PANTHER" id="PTHR11012:SF30">
    <property type="entry name" value="PROTEIN KINASE-LIKE DOMAIN-CONTAINING"/>
    <property type="match status" value="1"/>
</dbReference>
<dbReference type="InterPro" id="IPR015897">
    <property type="entry name" value="CHK_kinase-like"/>
</dbReference>
<organism evidence="2 4">
    <name type="scientific">Cephus cinctus</name>
    <name type="common">Wheat stem sawfly</name>
    <dbReference type="NCBI Taxonomy" id="211228"/>
    <lineage>
        <taxon>Eukaryota</taxon>
        <taxon>Metazoa</taxon>
        <taxon>Ecdysozoa</taxon>
        <taxon>Arthropoda</taxon>
        <taxon>Hexapoda</taxon>
        <taxon>Insecta</taxon>
        <taxon>Pterygota</taxon>
        <taxon>Neoptera</taxon>
        <taxon>Endopterygota</taxon>
        <taxon>Hymenoptera</taxon>
        <taxon>Cephoidea</taxon>
        <taxon>Cephidae</taxon>
        <taxon>Cephus</taxon>
    </lineage>
</organism>
<keyword evidence="2" id="KW-1185">Reference proteome</keyword>
<dbReference type="RefSeq" id="XP_024945242.1">
    <property type="nucleotide sequence ID" value="XM_025089474.1"/>
</dbReference>
<dbReference type="InterPro" id="IPR004119">
    <property type="entry name" value="EcKL"/>
</dbReference>
<reference evidence="3 4" key="1">
    <citation type="submission" date="2025-04" db="UniProtKB">
        <authorList>
            <consortium name="RefSeq"/>
        </authorList>
    </citation>
    <scope>IDENTIFICATION</scope>
</reference>
<dbReference type="SUPFAM" id="SSF56112">
    <property type="entry name" value="Protein kinase-like (PK-like)"/>
    <property type="match status" value="1"/>
</dbReference>
<accession>A0AAJ7RRR6</accession>
<dbReference type="Gene3D" id="3.90.1200.10">
    <property type="match status" value="1"/>
</dbReference>
<dbReference type="PANTHER" id="PTHR11012">
    <property type="entry name" value="PROTEIN KINASE-LIKE DOMAIN-CONTAINING"/>
    <property type="match status" value="1"/>
</dbReference>
<dbReference type="RefSeq" id="XP_024945240.1">
    <property type="nucleotide sequence ID" value="XM_025089472.1"/>
</dbReference>
<dbReference type="Proteomes" id="UP000694920">
    <property type="component" value="Unplaced"/>
</dbReference>
<evidence type="ECO:0000313" key="3">
    <source>
        <dbReference type="RefSeq" id="XP_024945240.1"/>
    </source>
</evidence>
<name>A0AAJ7RRR6_CEPCN</name>
<evidence type="ECO:0000313" key="5">
    <source>
        <dbReference type="RefSeq" id="XP_024945242.1"/>
    </source>
</evidence>
<evidence type="ECO:0000313" key="4">
    <source>
        <dbReference type="RefSeq" id="XP_024945241.1"/>
    </source>
</evidence>
<protein>
    <submittedName>
        <fullName evidence="3 4">Uncharacterized protein LOC107272182 isoform X1</fullName>
    </submittedName>
</protein>
<dbReference type="AlphaFoldDB" id="A0AAJ7RRR6"/>
<proteinExistence type="predicted"/>
<gene>
    <name evidence="3 4 5" type="primary">LOC107272182</name>
</gene>